<proteinExistence type="predicted"/>
<keyword evidence="8" id="KW-1185">Reference proteome</keyword>
<comment type="caution">
    <text evidence="7">The sequence shown here is derived from an EMBL/GenBank/DDBJ whole genome shotgun (WGS) entry which is preliminary data.</text>
</comment>
<dbReference type="PANTHER" id="PTHR24421:SF59">
    <property type="entry name" value="OXYGEN SENSOR HISTIDINE KINASE NREB"/>
    <property type="match status" value="1"/>
</dbReference>
<keyword evidence="2" id="KW-0418">Kinase</keyword>
<feature type="transmembrane region" description="Helical" evidence="5">
    <location>
        <begin position="64"/>
        <end position="87"/>
    </location>
</feature>
<dbReference type="InterPro" id="IPR003594">
    <property type="entry name" value="HATPase_dom"/>
</dbReference>
<dbReference type="Gene3D" id="3.30.565.10">
    <property type="entry name" value="Histidine kinase-like ATPase, C-terminal domain"/>
    <property type="match status" value="1"/>
</dbReference>
<dbReference type="PANTHER" id="PTHR24421">
    <property type="entry name" value="NITRATE/NITRITE SENSOR PROTEIN NARX-RELATED"/>
    <property type="match status" value="1"/>
</dbReference>
<evidence type="ECO:0000256" key="1">
    <source>
        <dbReference type="ARBA" id="ARBA00022679"/>
    </source>
</evidence>
<dbReference type="Pfam" id="PF25487">
    <property type="entry name" value="ETR1_N"/>
    <property type="match status" value="1"/>
</dbReference>
<keyword evidence="5" id="KW-0472">Membrane</keyword>
<reference evidence="7 8" key="1">
    <citation type="submission" date="2016-02" db="EMBL/GenBank/DDBJ databases">
        <authorList>
            <person name="Wen L."/>
            <person name="He K."/>
            <person name="Yang H."/>
        </authorList>
    </citation>
    <scope>NUCLEOTIDE SEQUENCE [LARGE SCALE GENOMIC DNA]</scope>
    <source>
        <strain evidence="7 8">TSA40</strain>
    </source>
</reference>
<dbReference type="InterPro" id="IPR011712">
    <property type="entry name" value="Sig_transdc_His_kin_sub3_dim/P"/>
</dbReference>
<dbReference type="AlphaFoldDB" id="A0A254TEU7"/>
<dbReference type="PROSITE" id="PS50109">
    <property type="entry name" value="HIS_KIN"/>
    <property type="match status" value="1"/>
</dbReference>
<keyword evidence="1" id="KW-0808">Transferase</keyword>
<feature type="coiled-coil region" evidence="4">
    <location>
        <begin position="125"/>
        <end position="172"/>
    </location>
</feature>
<evidence type="ECO:0000313" key="8">
    <source>
        <dbReference type="Proteomes" id="UP000197535"/>
    </source>
</evidence>
<gene>
    <name evidence="7" type="ORF">AYR66_10400</name>
</gene>
<dbReference type="InterPro" id="IPR058544">
    <property type="entry name" value="ETR1_N"/>
</dbReference>
<dbReference type="GO" id="GO:0046983">
    <property type="term" value="F:protein dimerization activity"/>
    <property type="evidence" value="ECO:0007669"/>
    <property type="project" value="InterPro"/>
</dbReference>
<feature type="domain" description="Histidine kinase" evidence="6">
    <location>
        <begin position="177"/>
        <end position="368"/>
    </location>
</feature>
<dbReference type="SMART" id="SM00387">
    <property type="entry name" value="HATPase_c"/>
    <property type="match status" value="1"/>
</dbReference>
<dbReference type="Pfam" id="PF02518">
    <property type="entry name" value="HATPase_c"/>
    <property type="match status" value="1"/>
</dbReference>
<organism evidence="7 8">
    <name type="scientific">Noviherbaspirillum denitrificans</name>
    <dbReference type="NCBI Taxonomy" id="1968433"/>
    <lineage>
        <taxon>Bacteria</taxon>
        <taxon>Pseudomonadati</taxon>
        <taxon>Pseudomonadota</taxon>
        <taxon>Betaproteobacteria</taxon>
        <taxon>Burkholderiales</taxon>
        <taxon>Oxalobacteraceae</taxon>
        <taxon>Noviherbaspirillum</taxon>
    </lineage>
</organism>
<dbReference type="InterPro" id="IPR036890">
    <property type="entry name" value="HATPase_C_sf"/>
</dbReference>
<feature type="transmembrane region" description="Helical" evidence="5">
    <location>
        <begin position="99"/>
        <end position="120"/>
    </location>
</feature>
<evidence type="ECO:0000256" key="2">
    <source>
        <dbReference type="ARBA" id="ARBA00022777"/>
    </source>
</evidence>
<dbReference type="CDD" id="cd16917">
    <property type="entry name" value="HATPase_UhpB-NarQ-NarX-like"/>
    <property type="match status" value="1"/>
</dbReference>
<evidence type="ECO:0000313" key="7">
    <source>
        <dbReference type="EMBL" id="OWW19852.1"/>
    </source>
</evidence>
<evidence type="ECO:0000256" key="5">
    <source>
        <dbReference type="SAM" id="Phobius"/>
    </source>
</evidence>
<dbReference type="Pfam" id="PF07730">
    <property type="entry name" value="HisKA_3"/>
    <property type="match status" value="1"/>
</dbReference>
<evidence type="ECO:0000256" key="3">
    <source>
        <dbReference type="ARBA" id="ARBA00023012"/>
    </source>
</evidence>
<name>A0A254TEU7_9BURK</name>
<feature type="transmembrane region" description="Helical" evidence="5">
    <location>
        <begin position="28"/>
        <end position="52"/>
    </location>
</feature>
<protein>
    <recommendedName>
        <fullName evidence="6">Histidine kinase domain-containing protein</fullName>
    </recommendedName>
</protein>
<dbReference type="InterPro" id="IPR050482">
    <property type="entry name" value="Sensor_HK_TwoCompSys"/>
</dbReference>
<keyword evidence="3" id="KW-0902">Two-component regulatory system</keyword>
<dbReference type="RefSeq" id="WP_234814788.1">
    <property type="nucleotide sequence ID" value="NZ_LSTO01000001.1"/>
</dbReference>
<dbReference type="GO" id="GO:0000155">
    <property type="term" value="F:phosphorelay sensor kinase activity"/>
    <property type="evidence" value="ECO:0007669"/>
    <property type="project" value="InterPro"/>
</dbReference>
<evidence type="ECO:0000256" key="4">
    <source>
        <dbReference type="SAM" id="Coils"/>
    </source>
</evidence>
<dbReference type="SUPFAM" id="SSF55874">
    <property type="entry name" value="ATPase domain of HSP90 chaperone/DNA topoisomerase II/histidine kinase"/>
    <property type="match status" value="1"/>
</dbReference>
<dbReference type="Proteomes" id="UP000197535">
    <property type="component" value="Unassembled WGS sequence"/>
</dbReference>
<keyword evidence="5" id="KW-1133">Transmembrane helix</keyword>
<dbReference type="InterPro" id="IPR005467">
    <property type="entry name" value="His_kinase_dom"/>
</dbReference>
<keyword evidence="5" id="KW-0812">Transmembrane</keyword>
<evidence type="ECO:0000259" key="6">
    <source>
        <dbReference type="PROSITE" id="PS50109"/>
    </source>
</evidence>
<keyword evidence="4" id="KW-0175">Coiled coil</keyword>
<accession>A0A254TEU7</accession>
<dbReference type="Gene3D" id="1.20.5.1930">
    <property type="match status" value="1"/>
</dbReference>
<dbReference type="GO" id="GO:0016020">
    <property type="term" value="C:membrane"/>
    <property type="evidence" value="ECO:0007669"/>
    <property type="project" value="InterPro"/>
</dbReference>
<sequence length="378" mass="42686">MTELLDTWFSTEGFMPHGHCYLWTPELLWSYLIADAAIGLAYYSIPVALLVLVHKRRDLRFNWIFLMFSAFIFACGTTHFIGIWTIWNPAYWLDASAHLLTALISVATAIMLWKIVPRVLQLPSAKQMRAAINQLEHEIQERRKAEEALRQSQATLRELAAYQERVREDERKRIAREIHDELGQNLLALRLDVSALHARTGDRHPRLRERAETALDHIDTTMKSIRAIMNNLRPPVLDLGLPAAIEWQVAQFEHRNNLVCELAMRDDGSPVPETQATAVFRVLQESLNNIGRHARATVVRIEVAIDDGRLELTIRDNGIGMQPGDRRKAHRFGLIGMEERVAMLGGNLSIESAPGEGTVLRVVVPLADILADAAPAQA</sequence>
<dbReference type="EMBL" id="LSTO01000001">
    <property type="protein sequence ID" value="OWW19852.1"/>
    <property type="molecule type" value="Genomic_DNA"/>
</dbReference>